<comment type="caution">
    <text evidence="10">The sequence shown here is derived from an EMBL/GenBank/DDBJ whole genome shotgun (WGS) entry which is preliminary data.</text>
</comment>
<dbReference type="InterPro" id="IPR049940">
    <property type="entry name" value="GluQ/Sye"/>
</dbReference>
<dbReference type="SUPFAM" id="SSF48163">
    <property type="entry name" value="An anticodon-binding domain of class I aminoacyl-tRNA synthetases"/>
    <property type="match status" value="1"/>
</dbReference>
<evidence type="ECO:0000256" key="1">
    <source>
        <dbReference type="ARBA" id="ARBA00007894"/>
    </source>
</evidence>
<name>A0ABT1L5W5_9GAMM</name>
<dbReference type="EC" id="6.1.1.17" evidence="7"/>
<dbReference type="PRINTS" id="PR00987">
    <property type="entry name" value="TRNASYNTHGLU"/>
</dbReference>
<sequence>MSMRVRFAPSPTGSLHLGGVRTALYNFLLAKKNGGAFVIRVEDTDLERNQQGAENNQLADLAWLGIEADEGPNNPGDYGPYYQSKRQDIYQQHAETLVKEGKAFYCFLTDAELDALHSHENRQLKSPYRDTSLEEAQAKIDAGESCVIRFKNNWDDRVFQFDDLVHGTTELAGDMVGDFVLIRSNKQPVYNFCCAVDDHLMAISHVLRGEEHLSNTLRQLMIYDAFGWDIPQFGHLSMILGANRKKLSKRDDAVSVKDFVSSGYLPQAILNYVALLGWSHSDGEEKFTLDEMISSFTLDRVNKSPAMFDRDKLNWLNHYHLNQYRSEEVAQALQDISSSPLLNDTVWFEQFWTLIGHQFHTLLEVNDTLAFFEQHEIRDKELLLGEGRDVVTTFQGILSNESNYSEEAFLSAMKATGEQMGVKGKRLFAPIRVALIGIQSGMELKVIGALMTKDQVLERINAALLVG</sequence>
<evidence type="ECO:0000256" key="7">
    <source>
        <dbReference type="HAMAP-Rule" id="MF_00022"/>
    </source>
</evidence>
<dbReference type="Pfam" id="PF19269">
    <property type="entry name" value="Anticodon_2"/>
    <property type="match status" value="1"/>
</dbReference>
<dbReference type="InterPro" id="IPR000924">
    <property type="entry name" value="Glu/Gln-tRNA-synth"/>
</dbReference>
<evidence type="ECO:0000256" key="2">
    <source>
        <dbReference type="ARBA" id="ARBA00022598"/>
    </source>
</evidence>
<keyword evidence="3 7" id="KW-0547">Nucleotide-binding</keyword>
<accession>A0ABT1L5W5</accession>
<dbReference type="Proteomes" id="UP001320768">
    <property type="component" value="Unassembled WGS sequence"/>
</dbReference>
<dbReference type="SUPFAM" id="SSF52374">
    <property type="entry name" value="Nucleotidylyl transferase"/>
    <property type="match status" value="1"/>
</dbReference>
<dbReference type="InterPro" id="IPR045462">
    <property type="entry name" value="aa-tRNA-synth_I_cd-bd"/>
</dbReference>
<evidence type="ECO:0000259" key="8">
    <source>
        <dbReference type="Pfam" id="PF00749"/>
    </source>
</evidence>
<dbReference type="PANTHER" id="PTHR43311">
    <property type="entry name" value="GLUTAMATE--TRNA LIGASE"/>
    <property type="match status" value="1"/>
</dbReference>
<keyword evidence="5 7" id="KW-0648">Protein biosynthesis</keyword>
<dbReference type="PROSITE" id="PS00178">
    <property type="entry name" value="AA_TRNA_LIGASE_I"/>
    <property type="match status" value="1"/>
</dbReference>
<dbReference type="InterPro" id="IPR033910">
    <property type="entry name" value="GluRS_core"/>
</dbReference>
<dbReference type="InterPro" id="IPR020058">
    <property type="entry name" value="Glu/Gln-tRNA-synth_Ib_cat-dom"/>
</dbReference>
<dbReference type="Gene3D" id="3.40.50.620">
    <property type="entry name" value="HUPs"/>
    <property type="match status" value="1"/>
</dbReference>
<comment type="subunit">
    <text evidence="7">Monomer.</text>
</comment>
<feature type="short sequence motif" description="'KMSKS' region" evidence="7">
    <location>
        <begin position="246"/>
        <end position="250"/>
    </location>
</feature>
<comment type="catalytic activity">
    <reaction evidence="7">
        <text>tRNA(Glu) + L-glutamate + ATP = L-glutamyl-tRNA(Glu) + AMP + diphosphate</text>
        <dbReference type="Rhea" id="RHEA:23540"/>
        <dbReference type="Rhea" id="RHEA-COMP:9663"/>
        <dbReference type="Rhea" id="RHEA-COMP:9680"/>
        <dbReference type="ChEBI" id="CHEBI:29985"/>
        <dbReference type="ChEBI" id="CHEBI:30616"/>
        <dbReference type="ChEBI" id="CHEBI:33019"/>
        <dbReference type="ChEBI" id="CHEBI:78442"/>
        <dbReference type="ChEBI" id="CHEBI:78520"/>
        <dbReference type="ChEBI" id="CHEBI:456215"/>
        <dbReference type="EC" id="6.1.1.17"/>
    </reaction>
</comment>
<comment type="subcellular location">
    <subcellularLocation>
        <location evidence="7">Cytoplasm</location>
    </subcellularLocation>
</comment>
<keyword evidence="6 7" id="KW-0030">Aminoacyl-tRNA synthetase</keyword>
<dbReference type="PANTHER" id="PTHR43311:SF2">
    <property type="entry name" value="GLUTAMATE--TRNA LIGASE, MITOCHONDRIAL-RELATED"/>
    <property type="match status" value="1"/>
</dbReference>
<comment type="similarity">
    <text evidence="1 7">Belongs to the class-I aminoacyl-tRNA synthetase family. Glutamate--tRNA ligase type 1 subfamily.</text>
</comment>
<keyword evidence="2 7" id="KW-0436">Ligase</keyword>
<proteinExistence type="inferred from homology"/>
<evidence type="ECO:0000256" key="3">
    <source>
        <dbReference type="ARBA" id="ARBA00022741"/>
    </source>
</evidence>
<keyword evidence="7" id="KW-0963">Cytoplasm</keyword>
<dbReference type="Pfam" id="PF00749">
    <property type="entry name" value="tRNA-synt_1c"/>
    <property type="match status" value="1"/>
</dbReference>
<feature type="short sequence motif" description="'HIGH' region" evidence="7">
    <location>
        <begin position="9"/>
        <end position="19"/>
    </location>
</feature>
<evidence type="ECO:0000313" key="10">
    <source>
        <dbReference type="EMBL" id="MCP8352555.1"/>
    </source>
</evidence>
<dbReference type="InterPro" id="IPR020751">
    <property type="entry name" value="aa-tRNA-synth_I_codon-bd_sub2"/>
</dbReference>
<dbReference type="InterPro" id="IPR004527">
    <property type="entry name" value="Glu-tRNA-ligase_bac/mito"/>
</dbReference>
<dbReference type="RefSeq" id="WP_258569661.1">
    <property type="nucleotide sequence ID" value="NZ_JAKUDN010000002.1"/>
</dbReference>
<keyword evidence="11" id="KW-1185">Reference proteome</keyword>
<evidence type="ECO:0000256" key="5">
    <source>
        <dbReference type="ARBA" id="ARBA00022917"/>
    </source>
</evidence>
<dbReference type="HAMAP" id="MF_00022">
    <property type="entry name" value="Glu_tRNA_synth_type1"/>
    <property type="match status" value="1"/>
</dbReference>
<protein>
    <recommendedName>
        <fullName evidence="7">Glutamate--tRNA ligase</fullName>
        <ecNumber evidence="7">6.1.1.17</ecNumber>
    </recommendedName>
    <alternativeName>
        <fullName evidence="7">Glutamyl-tRNA synthetase</fullName>
        <shortName evidence="7">GluRS</shortName>
    </alternativeName>
</protein>
<feature type="domain" description="Aminoacyl-tRNA synthetase class I anticodon-binding" evidence="9">
    <location>
        <begin position="343"/>
        <end position="464"/>
    </location>
</feature>
<comment type="caution">
    <text evidence="7">Lacks conserved residue(s) required for the propagation of feature annotation.</text>
</comment>
<dbReference type="EMBL" id="JAKUDN010000002">
    <property type="protein sequence ID" value="MCP8352555.1"/>
    <property type="molecule type" value="Genomic_DNA"/>
</dbReference>
<reference evidence="10 11" key="1">
    <citation type="journal article" date="2022" name="Nat. Microbiol.">
        <title>The microbiome of a bacterivorous marine choanoflagellate contains a resource-demanding obligate bacterial associate.</title>
        <authorList>
            <person name="Needham D.M."/>
            <person name="Poirier C."/>
            <person name="Bachy C."/>
            <person name="George E.E."/>
            <person name="Wilken S."/>
            <person name="Yung C.C.M."/>
            <person name="Limardo A.J."/>
            <person name="Morando M."/>
            <person name="Sudek L."/>
            <person name="Malmstrom R.R."/>
            <person name="Keeling P.J."/>
            <person name="Santoro A.E."/>
            <person name="Worden A.Z."/>
        </authorList>
    </citation>
    <scope>NUCLEOTIDE SEQUENCE [LARGE SCALE GENOMIC DNA]</scope>
    <source>
        <strain evidence="10 11">Comchoano-2</strain>
    </source>
</reference>
<feature type="binding site" evidence="7">
    <location>
        <position position="249"/>
    </location>
    <ligand>
        <name>ATP</name>
        <dbReference type="ChEBI" id="CHEBI:30616"/>
    </ligand>
</feature>
<evidence type="ECO:0000259" key="9">
    <source>
        <dbReference type="Pfam" id="PF19269"/>
    </source>
</evidence>
<feature type="domain" description="Glutamyl/glutaminyl-tRNA synthetase class Ib catalytic" evidence="8">
    <location>
        <begin position="3"/>
        <end position="315"/>
    </location>
</feature>
<dbReference type="NCBIfam" id="TIGR00464">
    <property type="entry name" value="gltX_bact"/>
    <property type="match status" value="1"/>
</dbReference>
<dbReference type="InterPro" id="IPR014729">
    <property type="entry name" value="Rossmann-like_a/b/a_fold"/>
</dbReference>
<dbReference type="CDD" id="cd00808">
    <property type="entry name" value="GluRS_core"/>
    <property type="match status" value="1"/>
</dbReference>
<dbReference type="InterPro" id="IPR001412">
    <property type="entry name" value="aa-tRNA-synth_I_CS"/>
</dbReference>
<evidence type="ECO:0000313" key="11">
    <source>
        <dbReference type="Proteomes" id="UP001320768"/>
    </source>
</evidence>
<dbReference type="GO" id="GO:0004818">
    <property type="term" value="F:glutamate-tRNA ligase activity"/>
    <property type="evidence" value="ECO:0007669"/>
    <property type="project" value="UniProtKB-EC"/>
</dbReference>
<gene>
    <name evidence="7 10" type="primary">gltX</name>
    <name evidence="10" type="ORF">MKS91_04555</name>
</gene>
<dbReference type="InterPro" id="IPR008925">
    <property type="entry name" value="aa_tRNA-synth_I_cd-bd_sf"/>
</dbReference>
<evidence type="ECO:0000256" key="6">
    <source>
        <dbReference type="ARBA" id="ARBA00023146"/>
    </source>
</evidence>
<evidence type="ECO:0000256" key="4">
    <source>
        <dbReference type="ARBA" id="ARBA00022840"/>
    </source>
</evidence>
<dbReference type="Gene3D" id="1.10.10.350">
    <property type="match status" value="1"/>
</dbReference>
<keyword evidence="4 7" id="KW-0067">ATP-binding</keyword>
<comment type="function">
    <text evidence="7">Catalyzes the attachment of glutamate to tRNA(Glu) in a two-step reaction: glutamate is first activated by ATP to form Glu-AMP and then transferred to the acceptor end of tRNA(Glu).</text>
</comment>
<organism evidence="10 11">
    <name type="scientific">Candidatus Synchoanobacter obligatus</name>
    <dbReference type="NCBI Taxonomy" id="2919597"/>
    <lineage>
        <taxon>Bacteria</taxon>
        <taxon>Pseudomonadati</taxon>
        <taxon>Pseudomonadota</taxon>
        <taxon>Gammaproteobacteria</taxon>
        <taxon>Candidatus Comchoanobacterales</taxon>
        <taxon>Candidatus Comchoanobacteraceae</taxon>
        <taxon>Candidatus Synchoanobacter</taxon>
    </lineage>
</organism>